<keyword evidence="4" id="KW-0808">Transferase</keyword>
<evidence type="ECO:0000256" key="7">
    <source>
        <dbReference type="ARBA" id="ARBA00023002"/>
    </source>
</evidence>
<feature type="domain" description="Glycerol-3-phosphate dehydrogenase NAD-dependent N-terminal" evidence="15">
    <location>
        <begin position="447"/>
        <end position="600"/>
    </location>
</feature>
<dbReference type="Pfam" id="PF03795">
    <property type="entry name" value="YCII"/>
    <property type="match status" value="1"/>
</dbReference>
<dbReference type="SUPFAM" id="SSF48179">
    <property type="entry name" value="6-phosphogluconate dehydrogenase C-terminal domain-like"/>
    <property type="match status" value="1"/>
</dbReference>
<dbReference type="InterPro" id="IPR008927">
    <property type="entry name" value="6-PGluconate_DH-like_C_sf"/>
</dbReference>
<evidence type="ECO:0000259" key="15">
    <source>
        <dbReference type="Pfam" id="PF01210"/>
    </source>
</evidence>
<dbReference type="PANTHER" id="PTHR11735:SF6">
    <property type="entry name" value="TRNA N6-ADENOSINE THREONYLCARBAMOYLTRANSFERASE, MITOCHONDRIAL"/>
    <property type="match status" value="1"/>
</dbReference>
<dbReference type="EMBL" id="CAUJNA010003574">
    <property type="protein sequence ID" value="CAJ1405238.1"/>
    <property type="molecule type" value="Genomic_DNA"/>
</dbReference>
<evidence type="ECO:0000259" key="17">
    <source>
        <dbReference type="Pfam" id="PF07479"/>
    </source>
</evidence>
<dbReference type="Gene3D" id="3.40.630.10">
    <property type="entry name" value="Zn peptidases"/>
    <property type="match status" value="1"/>
</dbReference>
<feature type="domain" description="Glycerol-3-phosphate dehydrogenase NAD-dependent C-terminal" evidence="17">
    <location>
        <begin position="620"/>
        <end position="760"/>
    </location>
</feature>
<dbReference type="InterPro" id="IPR011008">
    <property type="entry name" value="Dimeric_a/b-barrel"/>
</dbReference>
<evidence type="ECO:0000256" key="10">
    <source>
        <dbReference type="ARBA" id="ARBA00048117"/>
    </source>
</evidence>
<dbReference type="GO" id="GO:0002949">
    <property type="term" value="P:tRNA threonylcarbamoyladenosine modification"/>
    <property type="evidence" value="ECO:0007669"/>
    <property type="project" value="InterPro"/>
</dbReference>
<comment type="catalytic activity">
    <reaction evidence="10">
        <text>L-threonylcarbamoyladenylate + adenosine(37) in tRNA = N(6)-L-threonylcarbamoyladenosine(37) in tRNA + AMP + H(+)</text>
        <dbReference type="Rhea" id="RHEA:37059"/>
        <dbReference type="Rhea" id="RHEA-COMP:10162"/>
        <dbReference type="Rhea" id="RHEA-COMP:10163"/>
        <dbReference type="ChEBI" id="CHEBI:15378"/>
        <dbReference type="ChEBI" id="CHEBI:73682"/>
        <dbReference type="ChEBI" id="CHEBI:74411"/>
        <dbReference type="ChEBI" id="CHEBI:74418"/>
        <dbReference type="ChEBI" id="CHEBI:456215"/>
        <dbReference type="EC" id="2.3.1.234"/>
    </reaction>
</comment>
<dbReference type="SUPFAM" id="SSF51735">
    <property type="entry name" value="NAD(P)-binding Rossmann-fold domains"/>
    <property type="match status" value="1"/>
</dbReference>
<protein>
    <recommendedName>
        <fullName evidence="12">Glycerol-3-phosphate dehydrogenase [NAD(+)], glycosomal</fullName>
        <ecNumber evidence="3">1.1.1.8</ecNumber>
        <ecNumber evidence="2">2.3.1.234</ecNumber>
    </recommendedName>
</protein>
<dbReference type="NCBIfam" id="TIGR01891">
    <property type="entry name" value="amidohydrolases"/>
    <property type="match status" value="1"/>
</dbReference>
<feature type="domain" description="YCII-related" evidence="16">
    <location>
        <begin position="782"/>
        <end position="868"/>
    </location>
</feature>
<dbReference type="HAMAP" id="MF_00394">
    <property type="entry name" value="NAD_Glyc3P_dehydrog"/>
    <property type="match status" value="1"/>
</dbReference>
<comment type="caution">
    <text evidence="18">The sequence shown here is derived from an EMBL/GenBank/DDBJ whole genome shotgun (WGS) entry which is preliminary data.</text>
</comment>
<evidence type="ECO:0000313" key="19">
    <source>
        <dbReference type="Proteomes" id="UP001178507"/>
    </source>
</evidence>
<dbReference type="InterPro" id="IPR000905">
    <property type="entry name" value="Gcp-like_dom"/>
</dbReference>
<dbReference type="InterPro" id="IPR017439">
    <property type="entry name" value="Amidohydrolase"/>
</dbReference>
<dbReference type="Gene3D" id="3.40.50.150">
    <property type="entry name" value="Vaccinia Virus protein VP39"/>
    <property type="match status" value="1"/>
</dbReference>
<feature type="non-terminal residue" evidence="18">
    <location>
        <position position="1221"/>
    </location>
</feature>
<evidence type="ECO:0000256" key="12">
    <source>
        <dbReference type="ARBA" id="ARBA00073097"/>
    </source>
</evidence>
<gene>
    <name evidence="18" type="ORF">EVOR1521_LOCUS27514</name>
</gene>
<dbReference type="GO" id="GO:0046168">
    <property type="term" value="P:glycerol-3-phosphate catabolic process"/>
    <property type="evidence" value="ECO:0007669"/>
    <property type="project" value="InterPro"/>
</dbReference>
<dbReference type="InterPro" id="IPR006168">
    <property type="entry name" value="G3P_DH_NAD-dep"/>
</dbReference>
<dbReference type="Gene3D" id="3.30.420.40">
    <property type="match status" value="2"/>
</dbReference>
<evidence type="ECO:0000313" key="18">
    <source>
        <dbReference type="EMBL" id="CAJ1405238.1"/>
    </source>
</evidence>
<dbReference type="NCBIfam" id="TIGR00329">
    <property type="entry name" value="gcp_kae1"/>
    <property type="match status" value="1"/>
</dbReference>
<keyword evidence="19" id="KW-1185">Reference proteome</keyword>
<feature type="domain" description="Gcp-like" evidence="14">
    <location>
        <begin position="37"/>
        <end position="327"/>
    </location>
</feature>
<dbReference type="Pfam" id="PF00814">
    <property type="entry name" value="TsaD"/>
    <property type="match status" value="1"/>
</dbReference>
<dbReference type="GO" id="GO:0005975">
    <property type="term" value="P:carbohydrate metabolic process"/>
    <property type="evidence" value="ECO:0007669"/>
    <property type="project" value="InterPro"/>
</dbReference>
<comment type="subcellular location">
    <subcellularLocation>
        <location evidence="11">Glycosome</location>
    </subcellularLocation>
</comment>
<dbReference type="Pfam" id="PF07479">
    <property type="entry name" value="NAD_Gly3P_dh_C"/>
    <property type="match status" value="1"/>
</dbReference>
<dbReference type="GO" id="GO:0020015">
    <property type="term" value="C:glycosome"/>
    <property type="evidence" value="ECO:0007669"/>
    <property type="project" value="UniProtKB-SubCell"/>
</dbReference>
<dbReference type="PANTHER" id="PTHR11735">
    <property type="entry name" value="TRNA N6-ADENOSINE THREONYLCARBAMOYLTRANSFERASE"/>
    <property type="match status" value="1"/>
</dbReference>
<evidence type="ECO:0000256" key="1">
    <source>
        <dbReference type="ARBA" id="ARBA00011009"/>
    </source>
</evidence>
<dbReference type="InterPro" id="IPR029063">
    <property type="entry name" value="SAM-dependent_MTases_sf"/>
</dbReference>
<comment type="similarity">
    <text evidence="1">Belongs to the NAD-dependent glycerol-3-phosphate dehydrogenase family.</text>
</comment>
<evidence type="ECO:0000256" key="9">
    <source>
        <dbReference type="ARBA" id="ARBA00023315"/>
    </source>
</evidence>
<dbReference type="AlphaFoldDB" id="A0AA36JHR6"/>
<evidence type="ECO:0000256" key="8">
    <source>
        <dbReference type="ARBA" id="ARBA00023027"/>
    </source>
</evidence>
<dbReference type="PROSITE" id="PS00957">
    <property type="entry name" value="NAD_G3PDH"/>
    <property type="match status" value="1"/>
</dbReference>
<dbReference type="Pfam" id="PF01210">
    <property type="entry name" value="NAD_Gly3P_dh_N"/>
    <property type="match status" value="1"/>
</dbReference>
<dbReference type="EC" id="2.3.1.234" evidence="2"/>
<name>A0AA36JHR6_9DINO</name>
<dbReference type="InterPro" id="IPR005545">
    <property type="entry name" value="YCII"/>
</dbReference>
<dbReference type="InterPro" id="IPR006109">
    <property type="entry name" value="G3P_DH_NAD-dep_C"/>
</dbReference>
<evidence type="ECO:0000256" key="2">
    <source>
        <dbReference type="ARBA" id="ARBA00012156"/>
    </source>
</evidence>
<dbReference type="Gene3D" id="3.40.50.720">
    <property type="entry name" value="NAD(P)-binding Rossmann-like Domain"/>
    <property type="match status" value="1"/>
</dbReference>
<dbReference type="Pfam" id="PF06325">
    <property type="entry name" value="PrmA"/>
    <property type="match status" value="1"/>
</dbReference>
<evidence type="ECO:0000259" key="16">
    <source>
        <dbReference type="Pfam" id="PF03795"/>
    </source>
</evidence>
<evidence type="ECO:0000256" key="5">
    <source>
        <dbReference type="ARBA" id="ARBA00022694"/>
    </source>
</evidence>
<dbReference type="CDD" id="cd02440">
    <property type="entry name" value="AdoMet_MTases"/>
    <property type="match status" value="1"/>
</dbReference>
<dbReference type="HAMAP" id="MF_01445">
    <property type="entry name" value="TsaD"/>
    <property type="match status" value="1"/>
</dbReference>
<dbReference type="CDD" id="cd24133">
    <property type="entry name" value="ASKHA_NBD_TsaD_bac"/>
    <property type="match status" value="1"/>
</dbReference>
<dbReference type="FunFam" id="3.40.50.720:FF:000019">
    <property type="entry name" value="Glycerol-3-phosphate dehydrogenase [NAD(P)+]"/>
    <property type="match status" value="1"/>
</dbReference>
<evidence type="ECO:0000256" key="11">
    <source>
        <dbReference type="ARBA" id="ARBA00060503"/>
    </source>
</evidence>
<dbReference type="SUPFAM" id="SSF54909">
    <property type="entry name" value="Dimeric alpha+beta barrel"/>
    <property type="match status" value="1"/>
</dbReference>
<evidence type="ECO:0000256" key="4">
    <source>
        <dbReference type="ARBA" id="ARBA00022679"/>
    </source>
</evidence>
<dbReference type="InterPro" id="IPR002933">
    <property type="entry name" value="Peptidase_M20"/>
</dbReference>
<dbReference type="SUPFAM" id="SSF53187">
    <property type="entry name" value="Zn-dependent exopeptidases"/>
    <property type="match status" value="1"/>
</dbReference>
<dbReference type="NCBIfam" id="TIGR03723">
    <property type="entry name" value="T6A_TsaD_YgjD"/>
    <property type="match status" value="1"/>
</dbReference>
<dbReference type="InterPro" id="IPR043129">
    <property type="entry name" value="ATPase_NBD"/>
</dbReference>
<dbReference type="NCBIfam" id="NF000940">
    <property type="entry name" value="PRK00094.1-2"/>
    <property type="match status" value="1"/>
</dbReference>
<dbReference type="Pfam" id="PF01546">
    <property type="entry name" value="Peptidase_M20"/>
    <property type="match status" value="1"/>
</dbReference>
<reference evidence="18" key="1">
    <citation type="submission" date="2023-08" db="EMBL/GenBank/DDBJ databases">
        <authorList>
            <person name="Chen Y."/>
            <person name="Shah S."/>
            <person name="Dougan E. K."/>
            <person name="Thang M."/>
            <person name="Chan C."/>
        </authorList>
    </citation>
    <scope>NUCLEOTIDE SEQUENCE</scope>
</reference>
<proteinExistence type="inferred from homology"/>
<sequence length="1221" mass="129920">MTSVNSKDNATNLTVLGIETSCDETAAAVVRGPVQREILSNTIRSQIDEHTEFGGVVPEIAARAHIEVLDRIVAEAMNDSGCSWDDIDAVAATAGPGLIGGVIVGFMTAKAIAMAADKPLIGVNHLEGHALTARLTDDLDFPFLLLLVSGGHSQFLMVRGVGDYERLGTTIDDAIGEAFDKTAKLLGLPYPGGPHVEKMAAKGDVRRFRLPRPLLDRPGLDMSFAGLKTALRTQAKKLEPVDDQTIADLCAGFQRAVSDVLATRTGTALNLFRERHPQSEPVIVVAGGVAANQEIRNALTHAAAEAGVRFVAPPMNLCTDNAAMIAWAGIERMQLGPVNDMFRAAPWTRVRATFRIGSSKMFPIVSTACIGGGIFTAEYRRSLPRNGNTSNLRQARAVRLSGSACSGSTCSQMARRARPGSLKVLECSLRHYGRAWKGRTMGAIRTVGVVGGGAWDTALALTAARAGREVRLWARDTETVSNIRSRKQNQRYLPGITFDEDLTATSSLREIADADAILLVTPAQTTRSLLAALKETGTVRGPVVLCAKGIEQTSGKLLSRILSEELPGVEPGVLSGPSFADDVARGLPTAVTVAANSAKTALSLCEALQSTCFRPYASIDVLGAQIGGALKNVLAIACGAVVGRKLGASAQAALTARGFAELTRLGTAMGAQSETLTGLSGLGDLVLTCSSTQSRNFSFGLRLGEGFMASELISAGGKLAEGAYSARVAVKLAQKHDIEVPICETVAQMIDADLSIDDALNTLMARPLKVRTNSVNQGFHIMLYALICTDKPGALQTRLDTRDDHIAILKGLGAGLKAAGPFLDDDGNMTGSLVVIEAANRNEALAIAEEDPYARVGLFESVEIRPWNWVVKNPEEISLHVADEAMELWQKTEDELGELGLAPPFWAFAWAGGQGLARYVLDNPSLVAGKRVLDFACGSGLVGIAAMMSGARSCHAVDIDSFALAATELNAELNGVELSFEIGDITAFPLPVAQIVFCGDVFYDKQMSDRILPFLDRLVDAGIDVLVGDPGRSYVPIDRLEEFFMPIVNRLADLADEITVWRRDFHENPEILYETVRTAEKVAELLESFGVDEVTTGIGKTGVVGVIKGRNGGTGRTVGLRADMDALPIEEATQKPYASKIPGKMHACGHDGHTAMLLGAAKYLSETRNFDGTVVVIFQPAEEGGAGAKAMIDDGLMTRWPIDDVYGMHNYPGMPVGEFAS</sequence>
<keyword evidence="5" id="KW-0819">tRNA processing</keyword>
<evidence type="ECO:0000256" key="6">
    <source>
        <dbReference type="ARBA" id="ARBA00022723"/>
    </source>
</evidence>
<dbReference type="GO" id="GO:0051287">
    <property type="term" value="F:NAD binding"/>
    <property type="evidence" value="ECO:0007669"/>
    <property type="project" value="InterPro"/>
</dbReference>
<evidence type="ECO:0000256" key="3">
    <source>
        <dbReference type="ARBA" id="ARBA00013218"/>
    </source>
</evidence>
<dbReference type="EC" id="1.1.1.8" evidence="3"/>
<dbReference type="GO" id="GO:0061711">
    <property type="term" value="F:tRNA N(6)-L-threonylcarbamoyladenine synthase activity"/>
    <property type="evidence" value="ECO:0007669"/>
    <property type="project" value="UniProtKB-EC"/>
</dbReference>
<accession>A0AA36JHR6</accession>
<dbReference type="InterPro" id="IPR022450">
    <property type="entry name" value="TsaD"/>
</dbReference>
<dbReference type="Gene3D" id="1.10.1040.10">
    <property type="entry name" value="N-(1-d-carboxylethyl)-l-norvaline Dehydrogenase, domain 2"/>
    <property type="match status" value="1"/>
</dbReference>
<keyword evidence="7" id="KW-0560">Oxidoreductase</keyword>
<dbReference type="SUPFAM" id="SSF53335">
    <property type="entry name" value="S-adenosyl-L-methionine-dependent methyltransferases"/>
    <property type="match status" value="1"/>
</dbReference>
<dbReference type="Gene3D" id="3.30.70.1060">
    <property type="entry name" value="Dimeric alpha+beta barrel"/>
    <property type="match status" value="1"/>
</dbReference>
<dbReference type="FunFam" id="3.30.420.40:FF:000012">
    <property type="entry name" value="tRNA N6-adenosine threonylcarbamoyltransferase"/>
    <property type="match status" value="1"/>
</dbReference>
<keyword evidence="13" id="KW-0327">Glycosome</keyword>
<dbReference type="GO" id="GO:0016787">
    <property type="term" value="F:hydrolase activity"/>
    <property type="evidence" value="ECO:0007669"/>
    <property type="project" value="InterPro"/>
</dbReference>
<dbReference type="GO" id="GO:0141152">
    <property type="term" value="F:glycerol-3-phosphate dehydrogenase (NAD+) activity"/>
    <property type="evidence" value="ECO:0007669"/>
    <property type="project" value="UniProtKB-EC"/>
</dbReference>
<dbReference type="InterPro" id="IPR011128">
    <property type="entry name" value="G3P_DH_NAD-dep_N"/>
</dbReference>
<dbReference type="PRINTS" id="PR00789">
    <property type="entry name" value="OSIALOPTASE"/>
</dbReference>
<organism evidence="18 19">
    <name type="scientific">Effrenium voratum</name>
    <dbReference type="NCBI Taxonomy" id="2562239"/>
    <lineage>
        <taxon>Eukaryota</taxon>
        <taxon>Sar</taxon>
        <taxon>Alveolata</taxon>
        <taxon>Dinophyceae</taxon>
        <taxon>Suessiales</taxon>
        <taxon>Symbiodiniaceae</taxon>
        <taxon>Effrenium</taxon>
    </lineage>
</organism>
<dbReference type="Proteomes" id="UP001178507">
    <property type="component" value="Unassembled WGS sequence"/>
</dbReference>
<evidence type="ECO:0000259" key="14">
    <source>
        <dbReference type="Pfam" id="PF00814"/>
    </source>
</evidence>
<keyword evidence="6" id="KW-0479">Metal-binding</keyword>
<evidence type="ECO:0000256" key="13">
    <source>
        <dbReference type="ARBA" id="ARBA00084116"/>
    </source>
</evidence>
<dbReference type="InterPro" id="IPR036291">
    <property type="entry name" value="NAD(P)-bd_dom_sf"/>
</dbReference>
<dbReference type="InterPro" id="IPR013328">
    <property type="entry name" value="6PGD_dom2"/>
</dbReference>
<dbReference type="NCBIfam" id="NF000942">
    <property type="entry name" value="PRK00094.1-4"/>
    <property type="match status" value="1"/>
</dbReference>
<dbReference type="SUPFAM" id="SSF53067">
    <property type="entry name" value="Actin-like ATPase domain"/>
    <property type="match status" value="2"/>
</dbReference>
<dbReference type="InterPro" id="IPR017861">
    <property type="entry name" value="KAE1/TsaD"/>
</dbReference>
<dbReference type="GO" id="GO:0046872">
    <property type="term" value="F:metal ion binding"/>
    <property type="evidence" value="ECO:0007669"/>
    <property type="project" value="UniProtKB-KW"/>
</dbReference>
<keyword evidence="8" id="KW-0520">NAD</keyword>
<dbReference type="FunFam" id="1.10.1040.10:FF:000001">
    <property type="entry name" value="Glycerol-3-phosphate dehydrogenase [NAD(P)+]"/>
    <property type="match status" value="1"/>
</dbReference>
<keyword evidence="9" id="KW-0012">Acyltransferase</keyword>